<dbReference type="GO" id="GO:0042761">
    <property type="term" value="P:very long-chain fatty acid biosynthetic process"/>
    <property type="evidence" value="ECO:0007669"/>
    <property type="project" value="TreeGrafter"/>
</dbReference>
<dbReference type="Proteomes" id="UP000494106">
    <property type="component" value="Unassembled WGS sequence"/>
</dbReference>
<keyword evidence="2 10" id="KW-0444">Lipid biosynthesis</keyword>
<dbReference type="InterPro" id="IPR002076">
    <property type="entry name" value="ELO_fam"/>
</dbReference>
<name>A0A8S1AEP6_ARCPL</name>
<dbReference type="AlphaFoldDB" id="A0A8S1AEP6"/>
<comment type="catalytic activity">
    <reaction evidence="10">
        <text>a very-long-chain acyl-CoA + malonyl-CoA + H(+) = a very-long-chain 3-oxoacyl-CoA + CO2 + CoA</text>
        <dbReference type="Rhea" id="RHEA:32727"/>
        <dbReference type="ChEBI" id="CHEBI:15378"/>
        <dbReference type="ChEBI" id="CHEBI:16526"/>
        <dbReference type="ChEBI" id="CHEBI:57287"/>
        <dbReference type="ChEBI" id="CHEBI:57384"/>
        <dbReference type="ChEBI" id="CHEBI:90725"/>
        <dbReference type="ChEBI" id="CHEBI:90736"/>
        <dbReference type="EC" id="2.3.1.199"/>
    </reaction>
</comment>
<evidence type="ECO:0000256" key="6">
    <source>
        <dbReference type="ARBA" id="ARBA00022989"/>
    </source>
</evidence>
<evidence type="ECO:0000256" key="5">
    <source>
        <dbReference type="ARBA" id="ARBA00022832"/>
    </source>
</evidence>
<dbReference type="GO" id="GO:0019367">
    <property type="term" value="P:fatty acid elongation, saturated fatty acid"/>
    <property type="evidence" value="ECO:0007669"/>
    <property type="project" value="TreeGrafter"/>
</dbReference>
<evidence type="ECO:0000256" key="3">
    <source>
        <dbReference type="ARBA" id="ARBA00022679"/>
    </source>
</evidence>
<keyword evidence="12" id="KW-1185">Reference proteome</keyword>
<feature type="transmembrane region" description="Helical" evidence="10">
    <location>
        <begin position="63"/>
        <end position="82"/>
    </location>
</feature>
<evidence type="ECO:0000256" key="1">
    <source>
        <dbReference type="ARBA" id="ARBA00004141"/>
    </source>
</evidence>
<gene>
    <name evidence="11" type="ORF">APLA_LOCUS9553</name>
</gene>
<proteinExistence type="inferred from homology"/>
<accession>A0A8S1AEP6</accession>
<comment type="caution">
    <text evidence="11">The sequence shown here is derived from an EMBL/GenBank/DDBJ whole genome shotgun (WGS) entry which is preliminary data.</text>
</comment>
<keyword evidence="3 10" id="KW-0808">Transferase</keyword>
<evidence type="ECO:0000256" key="8">
    <source>
        <dbReference type="ARBA" id="ARBA00023136"/>
    </source>
</evidence>
<evidence type="ECO:0000313" key="11">
    <source>
        <dbReference type="EMBL" id="CAB3243582.1"/>
    </source>
</evidence>
<feature type="transmembrane region" description="Helical" evidence="10">
    <location>
        <begin position="286"/>
        <end position="307"/>
    </location>
</feature>
<dbReference type="GO" id="GO:0009922">
    <property type="term" value="F:fatty acid elongase activity"/>
    <property type="evidence" value="ECO:0007669"/>
    <property type="project" value="UniProtKB-EC"/>
</dbReference>
<feature type="transmembrane region" description="Helical" evidence="10">
    <location>
        <begin position="206"/>
        <end position="226"/>
    </location>
</feature>
<feature type="transmembrane region" description="Helical" evidence="10">
    <location>
        <begin position="246"/>
        <end position="274"/>
    </location>
</feature>
<dbReference type="Pfam" id="PF01151">
    <property type="entry name" value="ELO"/>
    <property type="match status" value="2"/>
</dbReference>
<keyword evidence="4 10" id="KW-0812">Transmembrane</keyword>
<dbReference type="GO" id="GO:0030148">
    <property type="term" value="P:sphingolipid biosynthetic process"/>
    <property type="evidence" value="ECO:0007669"/>
    <property type="project" value="TreeGrafter"/>
</dbReference>
<evidence type="ECO:0000256" key="7">
    <source>
        <dbReference type="ARBA" id="ARBA00023098"/>
    </source>
</evidence>
<evidence type="ECO:0000256" key="9">
    <source>
        <dbReference type="ARBA" id="ARBA00023160"/>
    </source>
</evidence>
<dbReference type="PANTHER" id="PTHR11157">
    <property type="entry name" value="FATTY ACID ACYL TRANSFERASE-RELATED"/>
    <property type="match status" value="1"/>
</dbReference>
<keyword evidence="5 10" id="KW-0276">Fatty acid metabolism</keyword>
<dbReference type="OrthoDB" id="434092at2759"/>
<dbReference type="GO" id="GO:0034625">
    <property type="term" value="P:fatty acid elongation, monounsaturated fatty acid"/>
    <property type="evidence" value="ECO:0007669"/>
    <property type="project" value="TreeGrafter"/>
</dbReference>
<evidence type="ECO:0000313" key="12">
    <source>
        <dbReference type="Proteomes" id="UP000494106"/>
    </source>
</evidence>
<dbReference type="PANTHER" id="PTHR11157:SF116">
    <property type="entry name" value="ELONGATION OF VERY LONG CHAIN FATTY ACIDS PROTEIN-RELATED"/>
    <property type="match status" value="1"/>
</dbReference>
<feature type="transmembrane region" description="Helical" evidence="10">
    <location>
        <begin position="319"/>
        <end position="340"/>
    </location>
</feature>
<evidence type="ECO:0000256" key="10">
    <source>
        <dbReference type="RuleBase" id="RU361115"/>
    </source>
</evidence>
<protein>
    <recommendedName>
        <fullName evidence="10">Elongation of very long chain fatty acids protein</fullName>
        <ecNumber evidence="10">2.3.1.199</ecNumber>
    </recommendedName>
    <alternativeName>
        <fullName evidence="10">Very-long-chain 3-oxoacyl-CoA synthase</fullName>
    </alternativeName>
</protein>
<comment type="subcellular location">
    <subcellularLocation>
        <location evidence="1">Membrane</location>
        <topology evidence="1">Multi-pass membrane protein</topology>
    </subcellularLocation>
</comment>
<dbReference type="GO" id="GO:0034626">
    <property type="term" value="P:fatty acid elongation, polyunsaturated fatty acid"/>
    <property type="evidence" value="ECO:0007669"/>
    <property type="project" value="TreeGrafter"/>
</dbReference>
<feature type="transmembrane region" description="Helical" evidence="10">
    <location>
        <begin position="34"/>
        <end position="51"/>
    </location>
</feature>
<evidence type="ECO:0000256" key="2">
    <source>
        <dbReference type="ARBA" id="ARBA00022516"/>
    </source>
</evidence>
<organism evidence="11 12">
    <name type="scientific">Arctia plantaginis</name>
    <name type="common">Wood tiger moth</name>
    <name type="synonym">Phalaena plantaginis</name>
    <dbReference type="NCBI Taxonomy" id="874455"/>
    <lineage>
        <taxon>Eukaryota</taxon>
        <taxon>Metazoa</taxon>
        <taxon>Ecdysozoa</taxon>
        <taxon>Arthropoda</taxon>
        <taxon>Hexapoda</taxon>
        <taxon>Insecta</taxon>
        <taxon>Pterygota</taxon>
        <taxon>Neoptera</taxon>
        <taxon>Endopterygota</taxon>
        <taxon>Lepidoptera</taxon>
        <taxon>Glossata</taxon>
        <taxon>Ditrysia</taxon>
        <taxon>Noctuoidea</taxon>
        <taxon>Erebidae</taxon>
        <taxon>Arctiinae</taxon>
        <taxon>Arctia</taxon>
    </lineage>
</organism>
<reference evidence="11 12" key="1">
    <citation type="submission" date="2020-04" db="EMBL/GenBank/DDBJ databases">
        <authorList>
            <person name="Wallbank WR R."/>
            <person name="Pardo Diaz C."/>
            <person name="Kozak K."/>
            <person name="Martin S."/>
            <person name="Jiggins C."/>
            <person name="Moest M."/>
            <person name="Warren A I."/>
            <person name="Byers J.R.P. K."/>
            <person name="Montejo-Kovacevich G."/>
            <person name="Yen C E."/>
        </authorList>
    </citation>
    <scope>NUCLEOTIDE SEQUENCE [LARGE SCALE GENOMIC DNA]</scope>
</reference>
<dbReference type="GO" id="GO:0005789">
    <property type="term" value="C:endoplasmic reticulum membrane"/>
    <property type="evidence" value="ECO:0007669"/>
    <property type="project" value="TreeGrafter"/>
</dbReference>
<keyword evidence="7 10" id="KW-0443">Lipid metabolism</keyword>
<comment type="similarity">
    <text evidence="10">Belongs to the ELO family.</text>
</comment>
<dbReference type="EC" id="2.3.1.199" evidence="10"/>
<keyword evidence="6 10" id="KW-1133">Transmembrane helix</keyword>
<sequence>MGEIVNKIVGTYTYVMDELSDPRTRHLPLMSNPLPLLILVGVYLKFCTSIGPRLMKNRPAFELKTVIMIYNIFQVLLSAFLLKKGLYYMLSEDYSFVCDPITHTNDPRVYLTARNSWWYFFAKNTELLETVFFVLRKKNNQISTLHLYHHTMVLLSAWLACKFFPVGPLILVGTLNSFVHVLMYTYYFLAGLGPQYQKYLWWKKHLTLIQLIQFSIIIAHNVNALFHDCNYPKLVHVFLISNALLLTYMFVGPLILVGTLNSFVHVLMYTYYFLAGLGPQYQKYLWWKKHLTLIQLIQFSIIIAHNVNALFHDCNYPKLVHVFLISNALLLTYMFGNFYYNSYVKVKSKKTEVNADEGDDSSKFLTKYFEKKPELREVIGRPLSDEFCKSYKYSYVDS</sequence>
<evidence type="ECO:0000256" key="4">
    <source>
        <dbReference type="ARBA" id="ARBA00022692"/>
    </source>
</evidence>
<feature type="transmembrane region" description="Helical" evidence="10">
    <location>
        <begin position="177"/>
        <end position="194"/>
    </location>
</feature>
<keyword evidence="9 10" id="KW-0275">Fatty acid biosynthesis</keyword>
<keyword evidence="8 10" id="KW-0472">Membrane</keyword>
<dbReference type="EMBL" id="CADEBC010000519">
    <property type="protein sequence ID" value="CAB3243582.1"/>
    <property type="molecule type" value="Genomic_DNA"/>
</dbReference>